<proteinExistence type="inferred from homology"/>
<keyword evidence="3" id="KW-0813">Transport</keyword>
<evidence type="ECO:0000256" key="1">
    <source>
        <dbReference type="ARBA" id="ARBA00004141"/>
    </source>
</evidence>
<sequence>LNNDTMFIFQFAMEGFLNLHWARWQRVLLTRSIAIAPTFLIAFYRDIGDLTGMNDLLNAVMSLQLPFALIPTLTFTASHKIMGEFRNGVVMNITIVLLSILVMAINTWFVIDFLEKYMTHQWWAYLLVVVVALFYFFLIFYLVLYLIVTLNVTCWCPTFMHRLIGIEENQPTLTLEFGDSYSRI</sequence>
<dbReference type="GO" id="GO:0005381">
    <property type="term" value="F:iron ion transmembrane transporter activity"/>
    <property type="evidence" value="ECO:0007669"/>
    <property type="project" value="TreeGrafter"/>
</dbReference>
<evidence type="ECO:0000256" key="6">
    <source>
        <dbReference type="ARBA" id="ARBA00023136"/>
    </source>
</evidence>
<feature type="transmembrane region" description="Helical" evidence="7">
    <location>
        <begin position="123"/>
        <end position="152"/>
    </location>
</feature>
<keyword evidence="6 7" id="KW-0472">Membrane</keyword>
<keyword evidence="5 7" id="KW-1133">Transmembrane helix</keyword>
<dbReference type="PANTHER" id="PTHR11706">
    <property type="entry name" value="SOLUTE CARRIER PROTEIN FAMILY 11 MEMBER"/>
    <property type="match status" value="1"/>
</dbReference>
<dbReference type="InterPro" id="IPR001046">
    <property type="entry name" value="NRAMP_fam"/>
</dbReference>
<evidence type="ECO:0000256" key="3">
    <source>
        <dbReference type="ARBA" id="ARBA00022448"/>
    </source>
</evidence>
<comment type="similarity">
    <text evidence="2">Belongs to the NRAMP family.</text>
</comment>
<keyword evidence="9" id="KW-1185">Reference proteome</keyword>
<organism evidence="8 9">
    <name type="scientific">Meganyctiphanes norvegica</name>
    <name type="common">Northern krill</name>
    <name type="synonym">Thysanopoda norvegica</name>
    <dbReference type="NCBI Taxonomy" id="48144"/>
    <lineage>
        <taxon>Eukaryota</taxon>
        <taxon>Metazoa</taxon>
        <taxon>Ecdysozoa</taxon>
        <taxon>Arthropoda</taxon>
        <taxon>Crustacea</taxon>
        <taxon>Multicrustacea</taxon>
        <taxon>Malacostraca</taxon>
        <taxon>Eumalacostraca</taxon>
        <taxon>Eucarida</taxon>
        <taxon>Euphausiacea</taxon>
        <taxon>Euphausiidae</taxon>
        <taxon>Meganyctiphanes</taxon>
    </lineage>
</organism>
<feature type="non-terminal residue" evidence="8">
    <location>
        <position position="1"/>
    </location>
</feature>
<dbReference type="PANTHER" id="PTHR11706:SF33">
    <property type="entry name" value="NATURAL RESISTANCE-ASSOCIATED MACROPHAGE PROTEIN 2"/>
    <property type="match status" value="1"/>
</dbReference>
<evidence type="ECO:0000256" key="7">
    <source>
        <dbReference type="SAM" id="Phobius"/>
    </source>
</evidence>
<name>A0AAV2R9Q0_MEGNR</name>
<evidence type="ECO:0000256" key="2">
    <source>
        <dbReference type="ARBA" id="ARBA00006670"/>
    </source>
</evidence>
<dbReference type="GO" id="GO:0010008">
    <property type="term" value="C:endosome membrane"/>
    <property type="evidence" value="ECO:0007669"/>
    <property type="project" value="TreeGrafter"/>
</dbReference>
<comment type="subcellular location">
    <subcellularLocation>
        <location evidence="1">Membrane</location>
        <topology evidence="1">Multi-pass membrane protein</topology>
    </subcellularLocation>
</comment>
<evidence type="ECO:0000313" key="9">
    <source>
        <dbReference type="Proteomes" id="UP001497623"/>
    </source>
</evidence>
<feature type="transmembrane region" description="Helical" evidence="7">
    <location>
        <begin position="56"/>
        <end position="77"/>
    </location>
</feature>
<dbReference type="GO" id="GO:0005886">
    <property type="term" value="C:plasma membrane"/>
    <property type="evidence" value="ECO:0007669"/>
    <property type="project" value="TreeGrafter"/>
</dbReference>
<dbReference type="PRINTS" id="PR00447">
    <property type="entry name" value="NATRESASSCMP"/>
</dbReference>
<reference evidence="8 9" key="1">
    <citation type="submission" date="2024-05" db="EMBL/GenBank/DDBJ databases">
        <authorList>
            <person name="Wallberg A."/>
        </authorList>
    </citation>
    <scope>NUCLEOTIDE SEQUENCE [LARGE SCALE GENOMIC DNA]</scope>
</reference>
<keyword evidence="4 7" id="KW-0812">Transmembrane</keyword>
<gene>
    <name evidence="8" type="ORF">MNOR_LOCUS20905</name>
</gene>
<dbReference type="Proteomes" id="UP001497623">
    <property type="component" value="Unassembled WGS sequence"/>
</dbReference>
<feature type="transmembrane region" description="Helical" evidence="7">
    <location>
        <begin position="27"/>
        <end position="44"/>
    </location>
</feature>
<comment type="caution">
    <text evidence="8">The sequence shown here is derived from an EMBL/GenBank/DDBJ whole genome shotgun (WGS) entry which is preliminary data.</text>
</comment>
<protein>
    <recommendedName>
        <fullName evidence="10">Natural resistance-associated macrophage protein 1</fullName>
    </recommendedName>
</protein>
<evidence type="ECO:0000256" key="5">
    <source>
        <dbReference type="ARBA" id="ARBA00022989"/>
    </source>
</evidence>
<dbReference type="GO" id="GO:0015086">
    <property type="term" value="F:cadmium ion transmembrane transporter activity"/>
    <property type="evidence" value="ECO:0007669"/>
    <property type="project" value="TreeGrafter"/>
</dbReference>
<dbReference type="Pfam" id="PF01566">
    <property type="entry name" value="Nramp"/>
    <property type="match status" value="1"/>
</dbReference>
<evidence type="ECO:0008006" key="10">
    <source>
        <dbReference type="Google" id="ProtNLM"/>
    </source>
</evidence>
<dbReference type="AlphaFoldDB" id="A0AAV2R9Q0"/>
<evidence type="ECO:0000313" key="8">
    <source>
        <dbReference type="EMBL" id="CAL4116084.1"/>
    </source>
</evidence>
<evidence type="ECO:0000256" key="4">
    <source>
        <dbReference type="ARBA" id="ARBA00022692"/>
    </source>
</evidence>
<feature type="transmembrane region" description="Helical" evidence="7">
    <location>
        <begin position="89"/>
        <end position="111"/>
    </location>
</feature>
<dbReference type="GO" id="GO:0005384">
    <property type="term" value="F:manganese ion transmembrane transporter activity"/>
    <property type="evidence" value="ECO:0007669"/>
    <property type="project" value="TreeGrafter"/>
</dbReference>
<accession>A0AAV2R9Q0</accession>
<dbReference type="EMBL" id="CAXKWB010016436">
    <property type="protein sequence ID" value="CAL4116084.1"/>
    <property type="molecule type" value="Genomic_DNA"/>
</dbReference>